<accession>A0ABR2ZU62</accession>
<dbReference type="EMBL" id="JBBXMP010000058">
    <property type="protein sequence ID" value="KAL0064669.1"/>
    <property type="molecule type" value="Genomic_DNA"/>
</dbReference>
<comment type="caution">
    <text evidence="1">The sequence shown here is derived from an EMBL/GenBank/DDBJ whole genome shotgun (WGS) entry which is preliminary data.</text>
</comment>
<sequence>MNSYSKLAFLTSILHGTTPDVNDASCLPSSTTTKHDAVFLYLQTLLNINDTVADVNGVTSLEKGCTVVVSAWRTGEEEDEDDQGYTIYSGDQEKDFELVNDTGLSLRTPCLKEHALHVFRLFRLFDVLSYLQLTRFFVFRFHEEIYRRLHEWDSKFKLTPFEQLRFPAEYLSDIPPTSHRFPKAAAARFRHYGMVPNDDDYRTFKLDAATVPHWLECIAKLVMAARCLLANPPDVESLDELNSELGLLSVLLHSEAIRQLFEHSVAHAQTESTGLEIERLKSAETLWYYLHDITAWHRAVFYIKYTVPPKFFRSATGIILWNPAEEEDHDRFLALRRWIKQIIIDKLSDADKDKRRDALAWVLRRCKPCWRIHIHPGAGLLALATPGDGGGSKVEAGVREGESQRAGTSQYQLQLSVQEAISLTSSCCWTCRRLGALLEAYTTGTEFPPEPDPEQRPRYILAWTPPGPVSRIPDAVLERLTHELLDQIMDHAVEHAEAFAVHRSYWKMFKPLEYVQKAVRVS</sequence>
<keyword evidence="2" id="KW-1185">Reference proteome</keyword>
<protein>
    <submittedName>
        <fullName evidence="1">Uncharacterized protein</fullName>
    </submittedName>
</protein>
<reference evidence="1 2" key="1">
    <citation type="submission" date="2024-05" db="EMBL/GenBank/DDBJ databases">
        <title>A draft genome resource for the thread blight pathogen Marasmius tenuissimus strain MS-2.</title>
        <authorList>
            <person name="Yulfo-Soto G.E."/>
            <person name="Baruah I.K."/>
            <person name="Amoako-Attah I."/>
            <person name="Bukari Y."/>
            <person name="Meinhardt L.W."/>
            <person name="Bailey B.A."/>
            <person name="Cohen S.P."/>
        </authorList>
    </citation>
    <scope>NUCLEOTIDE SEQUENCE [LARGE SCALE GENOMIC DNA]</scope>
    <source>
        <strain evidence="1 2">MS-2</strain>
    </source>
</reference>
<proteinExistence type="predicted"/>
<name>A0ABR2ZU62_9AGAR</name>
<organism evidence="1 2">
    <name type="scientific">Marasmius tenuissimus</name>
    <dbReference type="NCBI Taxonomy" id="585030"/>
    <lineage>
        <taxon>Eukaryota</taxon>
        <taxon>Fungi</taxon>
        <taxon>Dikarya</taxon>
        <taxon>Basidiomycota</taxon>
        <taxon>Agaricomycotina</taxon>
        <taxon>Agaricomycetes</taxon>
        <taxon>Agaricomycetidae</taxon>
        <taxon>Agaricales</taxon>
        <taxon>Marasmiineae</taxon>
        <taxon>Marasmiaceae</taxon>
        <taxon>Marasmius</taxon>
    </lineage>
</organism>
<gene>
    <name evidence="1" type="ORF">AAF712_008367</name>
</gene>
<evidence type="ECO:0000313" key="2">
    <source>
        <dbReference type="Proteomes" id="UP001437256"/>
    </source>
</evidence>
<dbReference type="Proteomes" id="UP001437256">
    <property type="component" value="Unassembled WGS sequence"/>
</dbReference>
<evidence type="ECO:0000313" key="1">
    <source>
        <dbReference type="EMBL" id="KAL0064669.1"/>
    </source>
</evidence>